<feature type="chain" id="PRO_5003920017" evidence="2">
    <location>
        <begin position="32"/>
        <end position="195"/>
    </location>
</feature>
<evidence type="ECO:0000313" key="4">
    <source>
        <dbReference type="Proteomes" id="UP000198341"/>
    </source>
</evidence>
<dbReference type="EMBL" id="FO082264">
    <property type="protein sequence ID" value="CCO19958.1"/>
    <property type="molecule type" value="Genomic_DNA"/>
</dbReference>
<sequence length="195" mass="21700">MTPQQQQQQQRGFLLLFLLFFFVLTSGPGAGELRHNARRNRMDSFQEDKKNFELKKSNVKDTIILDLSKSNEILELENKQLKISVIGLMQKLRETEREGGKGENFISELKEEFNLTKISGLGSVGPSSSSSPSSSRGSSSTKSNEKEVILELPGRTLDDARMRHKEEGEGGGREGESASSGRQVPRRAFVPSSLK</sequence>
<protein>
    <submittedName>
        <fullName evidence="3">Uncharacterized protein</fullName>
    </submittedName>
</protein>
<dbReference type="AlphaFoldDB" id="K8FCZ0"/>
<feature type="signal peptide" evidence="2">
    <location>
        <begin position="1"/>
        <end position="31"/>
    </location>
</feature>
<reference evidence="3 4" key="1">
    <citation type="submission" date="2011-10" db="EMBL/GenBank/DDBJ databases">
        <authorList>
            <person name="Genoscope - CEA"/>
        </authorList>
    </citation>
    <scope>NUCLEOTIDE SEQUENCE [LARGE SCALE GENOMIC DNA]</scope>
    <source>
        <strain evidence="3 4">RCC 1105</strain>
    </source>
</reference>
<feature type="compositionally biased region" description="Low complexity" evidence="1">
    <location>
        <begin position="120"/>
        <end position="140"/>
    </location>
</feature>
<organism evidence="3 4">
    <name type="scientific">Bathycoccus prasinos</name>
    <dbReference type="NCBI Taxonomy" id="41875"/>
    <lineage>
        <taxon>Eukaryota</taxon>
        <taxon>Viridiplantae</taxon>
        <taxon>Chlorophyta</taxon>
        <taxon>Mamiellophyceae</taxon>
        <taxon>Mamiellales</taxon>
        <taxon>Bathycoccaceae</taxon>
        <taxon>Bathycoccus</taxon>
    </lineage>
</organism>
<dbReference type="GeneID" id="19011547"/>
<accession>K8FCZ0</accession>
<feature type="compositionally biased region" description="Basic and acidic residues" evidence="1">
    <location>
        <begin position="156"/>
        <end position="176"/>
    </location>
</feature>
<dbReference type="RefSeq" id="XP_007508872.1">
    <property type="nucleotide sequence ID" value="XM_007508810.1"/>
</dbReference>
<feature type="region of interest" description="Disordered" evidence="1">
    <location>
        <begin position="120"/>
        <end position="195"/>
    </location>
</feature>
<dbReference type="Proteomes" id="UP000198341">
    <property type="component" value="Chromosome 15"/>
</dbReference>
<dbReference type="KEGG" id="bpg:Bathy15g02580"/>
<keyword evidence="2" id="KW-0732">Signal</keyword>
<keyword evidence="4" id="KW-1185">Reference proteome</keyword>
<gene>
    <name evidence="3" type="ordered locus">Bathy15g02580</name>
</gene>
<proteinExistence type="predicted"/>
<evidence type="ECO:0000256" key="1">
    <source>
        <dbReference type="SAM" id="MobiDB-lite"/>
    </source>
</evidence>
<name>K8FCZ0_9CHLO</name>
<evidence type="ECO:0000256" key="2">
    <source>
        <dbReference type="SAM" id="SignalP"/>
    </source>
</evidence>
<evidence type="ECO:0000313" key="3">
    <source>
        <dbReference type="EMBL" id="CCO19958.1"/>
    </source>
</evidence>